<dbReference type="EMBL" id="QEAP01000246">
    <property type="protein sequence ID" value="TPX71623.1"/>
    <property type="molecule type" value="Genomic_DNA"/>
</dbReference>
<keyword evidence="3" id="KW-1185">Reference proteome</keyword>
<name>A0A507F5U5_9FUNG</name>
<accession>A0A507F5U5</accession>
<dbReference type="AlphaFoldDB" id="A0A507F5U5"/>
<evidence type="ECO:0000313" key="3">
    <source>
        <dbReference type="Proteomes" id="UP000320333"/>
    </source>
</evidence>
<dbReference type="OrthoDB" id="2118192at2759"/>
<protein>
    <submittedName>
        <fullName evidence="2">Uncharacterized protein</fullName>
    </submittedName>
</protein>
<dbReference type="Proteomes" id="UP000320333">
    <property type="component" value="Unassembled WGS sequence"/>
</dbReference>
<proteinExistence type="predicted"/>
<reference evidence="2 3" key="1">
    <citation type="journal article" date="2019" name="Sci. Rep.">
        <title>Comparative genomics of chytrid fungi reveal insights into the obligate biotrophic and pathogenic lifestyle of Synchytrium endobioticum.</title>
        <authorList>
            <person name="van de Vossenberg B.T.L.H."/>
            <person name="Warris S."/>
            <person name="Nguyen H.D.T."/>
            <person name="van Gent-Pelzer M.P.E."/>
            <person name="Joly D.L."/>
            <person name="van de Geest H.C."/>
            <person name="Bonants P.J.M."/>
            <person name="Smith D.S."/>
            <person name="Levesque C.A."/>
            <person name="van der Lee T.A.J."/>
        </authorList>
    </citation>
    <scope>NUCLEOTIDE SEQUENCE [LARGE SCALE GENOMIC DNA]</scope>
    <source>
        <strain evidence="2 3">CBS 675.73</strain>
    </source>
</reference>
<dbReference type="PANTHER" id="PTHR33427:SF2">
    <property type="entry name" value="TRICHOHYALIN"/>
    <property type="match status" value="1"/>
</dbReference>
<evidence type="ECO:0000313" key="2">
    <source>
        <dbReference type="EMBL" id="TPX71623.1"/>
    </source>
</evidence>
<dbReference type="CDD" id="cd00085">
    <property type="entry name" value="HNHc"/>
    <property type="match status" value="1"/>
</dbReference>
<dbReference type="InterPro" id="IPR003615">
    <property type="entry name" value="HNH_nuc"/>
</dbReference>
<gene>
    <name evidence="2" type="ORF">CcCBS67573_g06111</name>
</gene>
<feature type="region of interest" description="Disordered" evidence="1">
    <location>
        <begin position="39"/>
        <end position="66"/>
    </location>
</feature>
<comment type="caution">
    <text evidence="2">The sequence shown here is derived from an EMBL/GenBank/DDBJ whole genome shotgun (WGS) entry which is preliminary data.</text>
</comment>
<evidence type="ECO:0000256" key="1">
    <source>
        <dbReference type="SAM" id="MobiDB-lite"/>
    </source>
</evidence>
<sequence>MRFICQLGLSPVLPTALSLKPRIRDCLNAAILLPKASPYSSTATPAATRRRKTAATSTPSKETQASPTFVQKIRRLALILPSYSRRVSSRLTMRVQNTALALMTPLYGIELIRNEGGHVVNLKKDRRRTEVNHQGDAMSLKYISGDVVQTPEVHLHPITVDQMNYINKKIKNHTFMYSRWNHSNFQRLLMACRMFNFMRQNSNYQKIHSVHRCTAAITLHQRNYLWNTAPVAYGFEPAMFRRDVLGSLVCKIHNNRVVAGGGGPTDDNASATTESRIFPPLAYDIEHIIPRSHGGRTCLDNLCILNASTNRFKRDAHLFLCGLPDIYDRVKQFIVDPEDVRRTFNSYDGERKCREIYRLDLVKNEHGLLDWNPNSTLRK</sequence>
<dbReference type="Gene3D" id="1.10.30.50">
    <property type="match status" value="1"/>
</dbReference>
<dbReference type="PANTHER" id="PTHR33427">
    <property type="entry name" value="HNH ENDONUCLEASE"/>
    <property type="match status" value="1"/>
</dbReference>
<organism evidence="2 3">
    <name type="scientific">Chytriomyces confervae</name>
    <dbReference type="NCBI Taxonomy" id="246404"/>
    <lineage>
        <taxon>Eukaryota</taxon>
        <taxon>Fungi</taxon>
        <taxon>Fungi incertae sedis</taxon>
        <taxon>Chytridiomycota</taxon>
        <taxon>Chytridiomycota incertae sedis</taxon>
        <taxon>Chytridiomycetes</taxon>
        <taxon>Chytridiales</taxon>
        <taxon>Chytriomycetaceae</taxon>
        <taxon>Chytriomyces</taxon>
    </lineage>
</organism>